<dbReference type="Pfam" id="PF01471">
    <property type="entry name" value="PG_binding_1"/>
    <property type="match status" value="1"/>
</dbReference>
<feature type="chain" id="PRO_5021861989" evidence="1">
    <location>
        <begin position="34"/>
        <end position="242"/>
    </location>
</feature>
<feature type="signal peptide" evidence="1">
    <location>
        <begin position="1"/>
        <end position="33"/>
    </location>
</feature>
<organism evidence="4 5">
    <name type="scientific">Stackebrandtia endophytica</name>
    <dbReference type="NCBI Taxonomy" id="1496996"/>
    <lineage>
        <taxon>Bacteria</taxon>
        <taxon>Bacillati</taxon>
        <taxon>Actinomycetota</taxon>
        <taxon>Actinomycetes</taxon>
        <taxon>Glycomycetales</taxon>
        <taxon>Glycomycetaceae</taxon>
        <taxon>Stackebrandtia</taxon>
    </lineage>
</organism>
<comment type="caution">
    <text evidence="4">The sequence shown here is derived from an EMBL/GenBank/DDBJ whole genome shotgun (WGS) entry which is preliminary data.</text>
</comment>
<dbReference type="InParanoid" id="A0A543AVW8"/>
<evidence type="ECO:0000259" key="3">
    <source>
        <dbReference type="Pfam" id="PF08291"/>
    </source>
</evidence>
<keyword evidence="4" id="KW-0378">Hydrolase</keyword>
<dbReference type="InterPro" id="IPR013230">
    <property type="entry name" value="Peptidase_M15A_C"/>
</dbReference>
<dbReference type="AlphaFoldDB" id="A0A543AVW8"/>
<name>A0A543AVW8_9ACTN</name>
<feature type="domain" description="Peptidoglycan binding-like" evidence="2">
    <location>
        <begin position="47"/>
        <end position="100"/>
    </location>
</feature>
<protein>
    <submittedName>
        <fullName evidence="4">Zinc D-Ala-D-Ala carboxypeptidase</fullName>
    </submittedName>
</protein>
<keyword evidence="4" id="KW-0645">Protease</keyword>
<keyword evidence="5" id="KW-1185">Reference proteome</keyword>
<dbReference type="Gene3D" id="1.10.101.10">
    <property type="entry name" value="PGBD-like superfamily/PGBD"/>
    <property type="match status" value="1"/>
</dbReference>
<dbReference type="EMBL" id="VFOW01000001">
    <property type="protein sequence ID" value="TQL76704.1"/>
    <property type="molecule type" value="Genomic_DNA"/>
</dbReference>
<sequence>MTLNNSRRAFLAAAVAIPSTAVILAVTEGTAHAAGYQWGRTLAQGDSGDDVAQLQVRVSGYPGYNSQLAIDGAFGPHTHSAVAGFQQAYGLAADGIFGPASQGAIDSLQSPDNTPIHFEYGELNNCNGSWEGGRVSGPTAMFNALVTMWKLEAMRHALGDQPIVISSGFRDVNCNAAVGGAPDSRHMYGDAADLVGSHSFCTMAGQARYHGFSGIFGPGFPGHDDHTHVDGGSGSWSFPSCG</sequence>
<dbReference type="OrthoDB" id="9810670at2"/>
<evidence type="ECO:0000313" key="4">
    <source>
        <dbReference type="EMBL" id="TQL76704.1"/>
    </source>
</evidence>
<dbReference type="GO" id="GO:0004180">
    <property type="term" value="F:carboxypeptidase activity"/>
    <property type="evidence" value="ECO:0007669"/>
    <property type="project" value="UniProtKB-KW"/>
</dbReference>
<dbReference type="PROSITE" id="PS51318">
    <property type="entry name" value="TAT"/>
    <property type="match status" value="1"/>
</dbReference>
<evidence type="ECO:0000256" key="1">
    <source>
        <dbReference type="SAM" id="SignalP"/>
    </source>
</evidence>
<dbReference type="InterPro" id="IPR036366">
    <property type="entry name" value="PGBDSf"/>
</dbReference>
<keyword evidence="4" id="KW-0121">Carboxypeptidase</keyword>
<feature type="domain" description="Peptidase M15A C-terminal" evidence="3">
    <location>
        <begin position="117"/>
        <end position="230"/>
    </location>
</feature>
<gene>
    <name evidence="4" type="ORF">FB566_2239</name>
</gene>
<dbReference type="InterPro" id="IPR036365">
    <property type="entry name" value="PGBD-like_sf"/>
</dbReference>
<dbReference type="InterPro" id="IPR002477">
    <property type="entry name" value="Peptidoglycan-bd-like"/>
</dbReference>
<keyword evidence="1" id="KW-0732">Signal</keyword>
<dbReference type="SUPFAM" id="SSF47090">
    <property type="entry name" value="PGBD-like"/>
    <property type="match status" value="1"/>
</dbReference>
<dbReference type="Pfam" id="PF08291">
    <property type="entry name" value="Peptidase_M15_3"/>
    <property type="match status" value="1"/>
</dbReference>
<dbReference type="Gene3D" id="3.30.1380.10">
    <property type="match status" value="1"/>
</dbReference>
<evidence type="ECO:0000259" key="2">
    <source>
        <dbReference type="Pfam" id="PF01471"/>
    </source>
</evidence>
<dbReference type="InterPro" id="IPR009045">
    <property type="entry name" value="Zn_M74/Hedgehog-like"/>
</dbReference>
<proteinExistence type="predicted"/>
<dbReference type="RefSeq" id="WP_142038492.1">
    <property type="nucleotide sequence ID" value="NZ_JBHTGS010000001.1"/>
</dbReference>
<accession>A0A543AVW8</accession>
<reference evidence="4 5" key="1">
    <citation type="submission" date="2019-06" db="EMBL/GenBank/DDBJ databases">
        <title>Sequencing the genomes of 1000 actinobacteria strains.</title>
        <authorList>
            <person name="Klenk H.-P."/>
        </authorList>
    </citation>
    <scope>NUCLEOTIDE SEQUENCE [LARGE SCALE GENOMIC DNA]</scope>
    <source>
        <strain evidence="4 5">DSM 45928</strain>
    </source>
</reference>
<dbReference type="Proteomes" id="UP000317043">
    <property type="component" value="Unassembled WGS sequence"/>
</dbReference>
<dbReference type="SUPFAM" id="SSF55166">
    <property type="entry name" value="Hedgehog/DD-peptidase"/>
    <property type="match status" value="1"/>
</dbReference>
<dbReference type="InterPro" id="IPR006311">
    <property type="entry name" value="TAT_signal"/>
</dbReference>
<evidence type="ECO:0000313" key="5">
    <source>
        <dbReference type="Proteomes" id="UP000317043"/>
    </source>
</evidence>